<evidence type="ECO:0000313" key="2">
    <source>
        <dbReference type="Proteomes" id="UP000031532"/>
    </source>
</evidence>
<dbReference type="AlphaFoldDB" id="A0A9X5E572"/>
<organism evidence="1 2">
    <name type="scientific">Scytonema millei VB511283</name>
    <dbReference type="NCBI Taxonomy" id="1245923"/>
    <lineage>
        <taxon>Bacteria</taxon>
        <taxon>Bacillati</taxon>
        <taxon>Cyanobacteriota</taxon>
        <taxon>Cyanophyceae</taxon>
        <taxon>Nostocales</taxon>
        <taxon>Scytonemataceae</taxon>
        <taxon>Scytonema</taxon>
    </lineage>
</organism>
<proteinExistence type="predicted"/>
<gene>
    <name evidence="1" type="ORF">QH73_0012115</name>
</gene>
<dbReference type="RefSeq" id="WP_165587682.1">
    <property type="nucleotide sequence ID" value="NZ_JTJC03000003.1"/>
</dbReference>
<dbReference type="EMBL" id="JTJC03000003">
    <property type="protein sequence ID" value="NHC35392.1"/>
    <property type="molecule type" value="Genomic_DNA"/>
</dbReference>
<evidence type="ECO:0000313" key="1">
    <source>
        <dbReference type="EMBL" id="NHC35392.1"/>
    </source>
</evidence>
<keyword evidence="2" id="KW-1185">Reference proteome</keyword>
<accession>A0A9X5E572</accession>
<name>A0A9X5E572_9CYAN</name>
<reference evidence="1 2" key="1">
    <citation type="journal article" date="2015" name="Genome Announc.">
        <title>Draft Genome Sequence of the Terrestrial Cyanobacterium Scytonema millei VB511283, Isolated from Eastern India.</title>
        <authorList>
            <person name="Sen D."/>
            <person name="Chandrababunaidu M.M."/>
            <person name="Singh D."/>
            <person name="Sanghi N."/>
            <person name="Ghorai A."/>
            <person name="Mishra G.P."/>
            <person name="Madduluri M."/>
            <person name="Adhikary S.P."/>
            <person name="Tripathy S."/>
        </authorList>
    </citation>
    <scope>NUCLEOTIDE SEQUENCE [LARGE SCALE GENOMIC DNA]</scope>
    <source>
        <strain evidence="1 2">VB511283</strain>
    </source>
</reference>
<sequence>MFQQNDRVNITSFSPINSYRSRRKPIEQLQLLALSSYNASALELRPTAIKH</sequence>
<dbReference type="Proteomes" id="UP000031532">
    <property type="component" value="Unassembled WGS sequence"/>
</dbReference>
<protein>
    <submittedName>
        <fullName evidence="1">Uncharacterized protein</fullName>
    </submittedName>
</protein>
<comment type="caution">
    <text evidence="1">The sequence shown here is derived from an EMBL/GenBank/DDBJ whole genome shotgun (WGS) entry which is preliminary data.</text>
</comment>